<evidence type="ECO:0000313" key="2">
    <source>
        <dbReference type="EMBL" id="CEK98250.1"/>
    </source>
</evidence>
<feature type="region of interest" description="Disordered" evidence="1">
    <location>
        <begin position="31"/>
        <end position="82"/>
    </location>
</feature>
<feature type="compositionally biased region" description="Polar residues" evidence="1">
    <location>
        <begin position="39"/>
        <end position="53"/>
    </location>
</feature>
<proteinExistence type="predicted"/>
<accession>A0A0B7C1C8</accession>
<sequence length="111" mass="12524">DTEFKFSVFRLAIIMEKQLLDLCEKFRERRKESAHNIPPKSSSLSFSDTTVNTERIPDSRQLETAKENLDTPAGYSQTNLSQNSFCRNTAGGDIHKDVCEEPVDVVDKGAE</sequence>
<dbReference type="AlphaFoldDB" id="A0A0B7C1C8"/>
<feature type="compositionally biased region" description="Basic and acidic residues" evidence="1">
    <location>
        <begin position="55"/>
        <end position="69"/>
    </location>
</feature>
<gene>
    <name evidence="2" type="primary">ORF218192</name>
</gene>
<reference evidence="2" key="1">
    <citation type="submission" date="2014-12" db="EMBL/GenBank/DDBJ databases">
        <title>Insight into the proteome of Arion vulgaris.</title>
        <authorList>
            <person name="Aradska J."/>
            <person name="Bulat T."/>
            <person name="Smidak R."/>
            <person name="Sarate P."/>
            <person name="Gangsoo J."/>
            <person name="Sialana F."/>
            <person name="Bilban M."/>
            <person name="Lubec G."/>
        </authorList>
    </citation>
    <scope>NUCLEOTIDE SEQUENCE</scope>
    <source>
        <tissue evidence="2">Skin</tissue>
    </source>
</reference>
<feature type="non-terminal residue" evidence="2">
    <location>
        <position position="111"/>
    </location>
</feature>
<feature type="non-terminal residue" evidence="2">
    <location>
        <position position="1"/>
    </location>
</feature>
<evidence type="ECO:0000256" key="1">
    <source>
        <dbReference type="SAM" id="MobiDB-lite"/>
    </source>
</evidence>
<organism evidence="2">
    <name type="scientific">Arion vulgaris</name>
    <dbReference type="NCBI Taxonomy" id="1028688"/>
    <lineage>
        <taxon>Eukaryota</taxon>
        <taxon>Metazoa</taxon>
        <taxon>Spiralia</taxon>
        <taxon>Lophotrochozoa</taxon>
        <taxon>Mollusca</taxon>
        <taxon>Gastropoda</taxon>
        <taxon>Heterobranchia</taxon>
        <taxon>Euthyneura</taxon>
        <taxon>Panpulmonata</taxon>
        <taxon>Eupulmonata</taxon>
        <taxon>Stylommatophora</taxon>
        <taxon>Helicina</taxon>
        <taxon>Arionoidea</taxon>
        <taxon>Arionidae</taxon>
        <taxon>Arion</taxon>
    </lineage>
</organism>
<name>A0A0B7C1C8_9EUPU</name>
<protein>
    <submittedName>
        <fullName evidence="2">Uncharacterized protein</fullName>
    </submittedName>
</protein>
<dbReference type="EMBL" id="HACG01051379">
    <property type="protein sequence ID" value="CEK98250.1"/>
    <property type="molecule type" value="Transcribed_RNA"/>
</dbReference>